<dbReference type="InterPro" id="IPR007487">
    <property type="entry name" value="ABC_transpt-TYRBP-like"/>
</dbReference>
<dbReference type="Proteomes" id="UP000285286">
    <property type="component" value="Unassembled WGS sequence"/>
</dbReference>
<comment type="caution">
    <text evidence="1">The sequence shown here is derived from an EMBL/GenBank/DDBJ whole genome shotgun (WGS) entry which is preliminary data.</text>
</comment>
<protein>
    <submittedName>
        <fullName evidence="1">ABC transporter substrate-binding protein</fullName>
    </submittedName>
</protein>
<name>A0A423CUS2_9PSED</name>
<accession>A0A423CUS2</accession>
<dbReference type="RefSeq" id="WP_123568238.1">
    <property type="nucleotide sequence ID" value="NZ_MOAM01000046.1"/>
</dbReference>
<evidence type="ECO:0000313" key="2">
    <source>
        <dbReference type="Proteomes" id="UP000285286"/>
    </source>
</evidence>
<keyword evidence="2" id="KW-1185">Reference proteome</keyword>
<proteinExistence type="predicted"/>
<sequence>MRRLRRWLLLICLWPLGGLSASEILLTASQDNPGVRSFVDALRERRPADQVRFVPVAELPRPSQIKAATRLILLDGASLEWRLSESAGPPALALRVSRVQAQQRLGSLRPPYLSLLWSDPPLARQLRLTRYLLPQAKRVGVLYAEHSQFLLDELRKAARPLGLEIIAEAWPDLRDSRPLQSLLQNSDVLLGIDDPQLYNSKTAKNILLSSYGRQMALIGPNAGFVKAGALASTLSDQDDWLAVLERLLDQAPSRWPRTLYPDHFNVLGNQQVARALGIEAIDPSAAALALAEGESTP</sequence>
<dbReference type="STRING" id="1292031.GCA_000425805_02670"/>
<reference evidence="1 2" key="1">
    <citation type="submission" date="2016-10" db="EMBL/GenBank/DDBJ databases">
        <title>Comparative genome analysis of multiple Pseudomonas spp. focuses on biocontrol and plant growth promoting traits.</title>
        <authorList>
            <person name="Tao X.-Y."/>
            <person name="Taylor C.G."/>
        </authorList>
    </citation>
    <scope>NUCLEOTIDE SEQUENCE [LARGE SCALE GENOMIC DNA]</scope>
    <source>
        <strain evidence="1 2">15D11</strain>
    </source>
</reference>
<gene>
    <name evidence="1" type="ORF">BHU25_25505</name>
</gene>
<dbReference type="EMBL" id="MOAM01000046">
    <property type="protein sequence ID" value="ROL63016.1"/>
    <property type="molecule type" value="Genomic_DNA"/>
</dbReference>
<dbReference type="PANTHER" id="PTHR35271">
    <property type="entry name" value="ABC TRANSPORTER, SUBSTRATE-BINDING LIPOPROTEIN-RELATED"/>
    <property type="match status" value="1"/>
</dbReference>
<evidence type="ECO:0000313" key="1">
    <source>
        <dbReference type="EMBL" id="ROL63016.1"/>
    </source>
</evidence>
<organism evidence="1 2">
    <name type="scientific">Pseudomonas vranovensis</name>
    <dbReference type="NCBI Taxonomy" id="321661"/>
    <lineage>
        <taxon>Bacteria</taxon>
        <taxon>Pseudomonadati</taxon>
        <taxon>Pseudomonadota</taxon>
        <taxon>Gammaproteobacteria</taxon>
        <taxon>Pseudomonadales</taxon>
        <taxon>Pseudomonadaceae</taxon>
        <taxon>Pseudomonas</taxon>
    </lineage>
</organism>
<dbReference type="AlphaFoldDB" id="A0A423CUS2"/>
<dbReference type="Gene3D" id="3.40.50.2300">
    <property type="match status" value="1"/>
</dbReference>
<dbReference type="PANTHER" id="PTHR35271:SF1">
    <property type="entry name" value="ABC TRANSPORTER, SUBSTRATE-BINDING LIPOPROTEIN"/>
    <property type="match status" value="1"/>
</dbReference>